<evidence type="ECO:0000313" key="9">
    <source>
        <dbReference type="Proteomes" id="UP001243757"/>
    </source>
</evidence>
<dbReference type="PANTHER" id="PTHR34216:SF3">
    <property type="entry name" value="POLY-BETA-1,6-N-ACETYL-D-GLUCOSAMINE N-DEACETYLASE"/>
    <property type="match status" value="1"/>
</dbReference>
<protein>
    <recommendedName>
        <fullName evidence="4">Chitooligosaccharide deacetylase</fullName>
    </recommendedName>
    <alternativeName>
        <fullName evidence="6">Nodulation protein B</fullName>
    </alternativeName>
</protein>
<dbReference type="InterPro" id="IPR002509">
    <property type="entry name" value="NODB_dom"/>
</dbReference>
<dbReference type="EMBL" id="JASNJD010000002">
    <property type="protein sequence ID" value="MDK3016776.1"/>
    <property type="molecule type" value="Genomic_DNA"/>
</dbReference>
<dbReference type="CDD" id="cd10918">
    <property type="entry name" value="CE4_NodB_like_5s_6s"/>
    <property type="match status" value="1"/>
</dbReference>
<evidence type="ECO:0000259" key="7">
    <source>
        <dbReference type="PROSITE" id="PS51677"/>
    </source>
</evidence>
<evidence type="ECO:0000256" key="5">
    <source>
        <dbReference type="ARBA" id="ARBA00022729"/>
    </source>
</evidence>
<dbReference type="InterPro" id="IPR011330">
    <property type="entry name" value="Glyco_hydro/deAcase_b/a-brl"/>
</dbReference>
<accession>A0ABT7EWR3</accession>
<keyword evidence="5" id="KW-0732">Signal</keyword>
<keyword evidence="8" id="KW-0378">Hydrolase</keyword>
<evidence type="ECO:0000256" key="3">
    <source>
        <dbReference type="ARBA" id="ARBA00010973"/>
    </source>
</evidence>
<dbReference type="RefSeq" id="WP_284479591.1">
    <property type="nucleotide sequence ID" value="NZ_JASNJD010000002.1"/>
</dbReference>
<dbReference type="Proteomes" id="UP001243757">
    <property type="component" value="Unassembled WGS sequence"/>
</dbReference>
<comment type="caution">
    <text evidence="8">The sequence shown here is derived from an EMBL/GenBank/DDBJ whole genome shotgun (WGS) entry which is preliminary data.</text>
</comment>
<proteinExistence type="inferred from homology"/>
<comment type="similarity">
    <text evidence="3">Belongs to the polysaccharide deacetylase family.</text>
</comment>
<evidence type="ECO:0000256" key="2">
    <source>
        <dbReference type="ARBA" id="ARBA00004613"/>
    </source>
</evidence>
<comment type="subcellular location">
    <subcellularLocation>
        <location evidence="2">Secreted</location>
    </subcellularLocation>
</comment>
<dbReference type="PROSITE" id="PS51677">
    <property type="entry name" value="NODB"/>
    <property type="match status" value="1"/>
</dbReference>
<dbReference type="GO" id="GO:0016787">
    <property type="term" value="F:hydrolase activity"/>
    <property type="evidence" value="ECO:0007669"/>
    <property type="project" value="UniProtKB-KW"/>
</dbReference>
<dbReference type="PANTHER" id="PTHR34216">
    <property type="match status" value="1"/>
</dbReference>
<dbReference type="Gene3D" id="3.20.20.370">
    <property type="entry name" value="Glycoside hydrolase/deacetylase"/>
    <property type="match status" value="1"/>
</dbReference>
<dbReference type="SUPFAM" id="SSF88713">
    <property type="entry name" value="Glycoside hydrolase/deacetylase"/>
    <property type="match status" value="1"/>
</dbReference>
<evidence type="ECO:0000256" key="1">
    <source>
        <dbReference type="ARBA" id="ARBA00003236"/>
    </source>
</evidence>
<dbReference type="InterPro" id="IPR051398">
    <property type="entry name" value="Polysacch_Deacetylase"/>
</dbReference>
<reference evidence="8 9" key="1">
    <citation type="submission" date="2023-05" db="EMBL/GenBank/DDBJ databases">
        <title>Pseudodonghicola sp. nov.</title>
        <authorList>
            <person name="Huang J."/>
        </authorList>
    </citation>
    <scope>NUCLEOTIDE SEQUENCE [LARGE SCALE GENOMIC DNA]</scope>
    <source>
        <strain evidence="8 9">IC7</strain>
    </source>
</reference>
<organism evidence="8 9">
    <name type="scientific">Pseudodonghicola flavimaris</name>
    <dbReference type="NCBI Taxonomy" id="3050036"/>
    <lineage>
        <taxon>Bacteria</taxon>
        <taxon>Pseudomonadati</taxon>
        <taxon>Pseudomonadota</taxon>
        <taxon>Alphaproteobacteria</taxon>
        <taxon>Rhodobacterales</taxon>
        <taxon>Paracoccaceae</taxon>
        <taxon>Pseudodonghicola</taxon>
    </lineage>
</organism>
<keyword evidence="9" id="KW-1185">Reference proteome</keyword>
<feature type="domain" description="NodB homology" evidence="7">
    <location>
        <begin position="51"/>
        <end position="233"/>
    </location>
</feature>
<comment type="function">
    <text evidence="1">Is involved in generating a small heat-stable compound (Nod), an acylated oligomer of N-acetylglucosamine, that stimulates mitosis in various plant protoplasts.</text>
</comment>
<dbReference type="Pfam" id="PF01522">
    <property type="entry name" value="Polysacc_deac_1"/>
    <property type="match status" value="1"/>
</dbReference>
<evidence type="ECO:0000313" key="8">
    <source>
        <dbReference type="EMBL" id="MDK3016776.1"/>
    </source>
</evidence>
<sequence>MALSSDTYQTVLIFHGLGSPARQLEPGEARFWLSRDRFCAILDRIAAMGPAAPLITFDDGNASDIGIALPELEARGLTAVFFLLAGRLDQPGSLRREEVTALAAAGQRIGLHGRDHRDWRQLDATGRQQEFRDARAELADLSGQAIDWAAAPFGLYDRRVAGRIATEGFGALFTSDWGQARQDGFLRPRNCIDAEMSEARLTEALNGHVALRRRPRRLIGLARKRLLPAGGAA</sequence>
<gene>
    <name evidence="8" type="ORF">QO033_03755</name>
</gene>
<evidence type="ECO:0000256" key="6">
    <source>
        <dbReference type="ARBA" id="ARBA00032976"/>
    </source>
</evidence>
<name>A0ABT7EWR3_9RHOB</name>
<evidence type="ECO:0000256" key="4">
    <source>
        <dbReference type="ARBA" id="ARBA00020071"/>
    </source>
</evidence>